<dbReference type="Pfam" id="PF03466">
    <property type="entry name" value="LysR_substrate"/>
    <property type="match status" value="1"/>
</dbReference>
<protein>
    <submittedName>
        <fullName evidence="6">LysR family transcriptional regulator</fullName>
    </submittedName>
</protein>
<dbReference type="Proteomes" id="UP000246077">
    <property type="component" value="Unassembled WGS sequence"/>
</dbReference>
<dbReference type="RefSeq" id="WP_109920313.1">
    <property type="nucleotide sequence ID" value="NZ_QGLF01000002.1"/>
</dbReference>
<dbReference type="PANTHER" id="PTHR30346:SF28">
    <property type="entry name" value="HTH-TYPE TRANSCRIPTIONAL REGULATOR CYNR"/>
    <property type="match status" value="1"/>
</dbReference>
<gene>
    <name evidence="6" type="ORF">DKG75_06610</name>
</gene>
<proteinExistence type="inferred from homology"/>
<dbReference type="InterPro" id="IPR036388">
    <property type="entry name" value="WH-like_DNA-bd_sf"/>
</dbReference>
<keyword evidence="7" id="KW-1185">Reference proteome</keyword>
<evidence type="ECO:0000313" key="6">
    <source>
        <dbReference type="EMBL" id="PWR21668.1"/>
    </source>
</evidence>
<dbReference type="OrthoDB" id="9789529at2"/>
<dbReference type="InterPro" id="IPR000847">
    <property type="entry name" value="LysR_HTH_N"/>
</dbReference>
<dbReference type="InterPro" id="IPR005119">
    <property type="entry name" value="LysR_subst-bd"/>
</dbReference>
<name>A0A317E3I1_9PROT</name>
<dbReference type="PANTHER" id="PTHR30346">
    <property type="entry name" value="TRANSCRIPTIONAL DUAL REGULATOR HCAR-RELATED"/>
    <property type="match status" value="1"/>
</dbReference>
<reference evidence="7" key="1">
    <citation type="submission" date="2018-05" db="EMBL/GenBank/DDBJ databases">
        <title>Zavarzinia sp. HR-AS.</title>
        <authorList>
            <person name="Lee Y."/>
            <person name="Jeon C.O."/>
        </authorList>
    </citation>
    <scope>NUCLEOTIDE SEQUENCE [LARGE SCALE GENOMIC DNA]</scope>
    <source>
        <strain evidence="7">DSM 1231</strain>
    </source>
</reference>
<dbReference type="EMBL" id="QGLF01000002">
    <property type="protein sequence ID" value="PWR21668.1"/>
    <property type="molecule type" value="Genomic_DNA"/>
</dbReference>
<comment type="similarity">
    <text evidence="1">Belongs to the LysR transcriptional regulatory family.</text>
</comment>
<keyword evidence="2" id="KW-0805">Transcription regulation</keyword>
<evidence type="ECO:0000259" key="5">
    <source>
        <dbReference type="PROSITE" id="PS50931"/>
    </source>
</evidence>
<evidence type="ECO:0000256" key="4">
    <source>
        <dbReference type="ARBA" id="ARBA00023163"/>
    </source>
</evidence>
<comment type="caution">
    <text evidence="6">The sequence shown here is derived from an EMBL/GenBank/DDBJ whole genome shotgun (WGS) entry which is preliminary data.</text>
</comment>
<dbReference type="GO" id="GO:0003677">
    <property type="term" value="F:DNA binding"/>
    <property type="evidence" value="ECO:0007669"/>
    <property type="project" value="UniProtKB-KW"/>
</dbReference>
<dbReference type="AlphaFoldDB" id="A0A317E3I1"/>
<dbReference type="SUPFAM" id="SSF53850">
    <property type="entry name" value="Periplasmic binding protein-like II"/>
    <property type="match status" value="1"/>
</dbReference>
<dbReference type="GO" id="GO:0032993">
    <property type="term" value="C:protein-DNA complex"/>
    <property type="evidence" value="ECO:0007669"/>
    <property type="project" value="TreeGrafter"/>
</dbReference>
<keyword evidence="3" id="KW-0238">DNA-binding</keyword>
<evidence type="ECO:0000256" key="3">
    <source>
        <dbReference type="ARBA" id="ARBA00023125"/>
    </source>
</evidence>
<evidence type="ECO:0000256" key="1">
    <source>
        <dbReference type="ARBA" id="ARBA00009437"/>
    </source>
</evidence>
<dbReference type="InterPro" id="IPR036390">
    <property type="entry name" value="WH_DNA-bd_sf"/>
</dbReference>
<organism evidence="6 7">
    <name type="scientific">Zavarzinia compransoris</name>
    <dbReference type="NCBI Taxonomy" id="1264899"/>
    <lineage>
        <taxon>Bacteria</taxon>
        <taxon>Pseudomonadati</taxon>
        <taxon>Pseudomonadota</taxon>
        <taxon>Alphaproteobacteria</taxon>
        <taxon>Rhodospirillales</taxon>
        <taxon>Zavarziniaceae</taxon>
        <taxon>Zavarzinia</taxon>
    </lineage>
</organism>
<dbReference type="Gene3D" id="1.10.10.10">
    <property type="entry name" value="Winged helix-like DNA-binding domain superfamily/Winged helix DNA-binding domain"/>
    <property type="match status" value="1"/>
</dbReference>
<evidence type="ECO:0000313" key="7">
    <source>
        <dbReference type="Proteomes" id="UP000246077"/>
    </source>
</evidence>
<dbReference type="GO" id="GO:0003700">
    <property type="term" value="F:DNA-binding transcription factor activity"/>
    <property type="evidence" value="ECO:0007669"/>
    <property type="project" value="InterPro"/>
</dbReference>
<accession>A0A317E3I1</accession>
<dbReference type="PROSITE" id="PS50931">
    <property type="entry name" value="HTH_LYSR"/>
    <property type="match status" value="1"/>
</dbReference>
<dbReference type="SUPFAM" id="SSF46785">
    <property type="entry name" value="Winged helix' DNA-binding domain"/>
    <property type="match status" value="1"/>
</dbReference>
<dbReference type="FunFam" id="1.10.10.10:FF:000001">
    <property type="entry name" value="LysR family transcriptional regulator"/>
    <property type="match status" value="1"/>
</dbReference>
<feature type="domain" description="HTH lysR-type" evidence="5">
    <location>
        <begin position="2"/>
        <end position="59"/>
    </location>
</feature>
<dbReference type="Gene3D" id="3.40.190.10">
    <property type="entry name" value="Periplasmic binding protein-like II"/>
    <property type="match status" value="2"/>
</dbReference>
<dbReference type="Pfam" id="PF00126">
    <property type="entry name" value="HTH_1"/>
    <property type="match status" value="1"/>
</dbReference>
<dbReference type="PRINTS" id="PR00039">
    <property type="entry name" value="HTHLYSR"/>
</dbReference>
<keyword evidence="4" id="KW-0804">Transcription</keyword>
<evidence type="ECO:0000256" key="2">
    <source>
        <dbReference type="ARBA" id="ARBA00023015"/>
    </source>
</evidence>
<dbReference type="CDD" id="cd05466">
    <property type="entry name" value="PBP2_LTTR_substrate"/>
    <property type="match status" value="1"/>
</dbReference>
<sequence length="285" mass="31130">MIDRYLLRYFLAVVDAGNFSRGAQQVNVTQPTLSVGIGKLEEALGARLFERNSQRVQLTEAGVRLLAHARLIEREFNSLERGLKADDPGRVLRIGVLSTLPTAMIAAVIRRNAAAACPDAVEIVEGASRDLLNRLGRRRIDIALTRVRPEDEDLPHEFLFAEGYSIAAPPDHPLAGHDAVPGETLAGEVMIVRRNCEVLPETSRYFTERGVRPRFSFRSVNDDRILALVRTGLGITVAPDSLIGPDLGRFKLAGFDHRRRIGLIFADAALAALSSPALAALRALG</sequence>